<feature type="domain" description="External alternative NADH-ubiquinone oxidoreductase-like C-terminal" evidence="8">
    <location>
        <begin position="369"/>
        <end position="431"/>
    </location>
</feature>
<dbReference type="InterPro" id="IPR054585">
    <property type="entry name" value="NDH2-like_C"/>
</dbReference>
<keyword evidence="4" id="KW-0560">Oxidoreductase</keyword>
<dbReference type="PRINTS" id="PR00368">
    <property type="entry name" value="FADPNR"/>
</dbReference>
<evidence type="ECO:0000256" key="1">
    <source>
        <dbReference type="ARBA" id="ARBA00005272"/>
    </source>
</evidence>
<accession>A0A1X0P0A4</accession>
<evidence type="ECO:0000313" key="10">
    <source>
        <dbReference type="Proteomes" id="UP000192257"/>
    </source>
</evidence>
<dbReference type="VEuPathDB" id="TriTrypDB:TM35_000081400"/>
<dbReference type="GO" id="GO:0003954">
    <property type="term" value="F:NADH dehydrogenase activity"/>
    <property type="evidence" value="ECO:0007669"/>
    <property type="project" value="InterPro"/>
</dbReference>
<evidence type="ECO:0000259" key="7">
    <source>
        <dbReference type="Pfam" id="PF07992"/>
    </source>
</evidence>
<reference evidence="9 10" key="1">
    <citation type="submission" date="2017-03" db="EMBL/GenBank/DDBJ databases">
        <title>An alternative strategy for trypanosome survival in the mammalian bloodstream revealed through genome and transcriptome analysis of the ubiquitous bovine parasite Trypanosoma (Megatrypanum) theileri.</title>
        <authorList>
            <person name="Kelly S."/>
            <person name="Ivens A."/>
            <person name="Mott A."/>
            <person name="O'Neill E."/>
            <person name="Emms D."/>
            <person name="Macleod O."/>
            <person name="Voorheis P."/>
            <person name="Matthews J."/>
            <person name="Matthews K."/>
            <person name="Carrington M."/>
        </authorList>
    </citation>
    <scope>NUCLEOTIDE SEQUENCE [LARGE SCALE GENOMIC DNA]</scope>
    <source>
        <strain evidence="9">Edinburgh</strain>
    </source>
</reference>
<evidence type="ECO:0000256" key="5">
    <source>
        <dbReference type="ARBA" id="ARBA00023027"/>
    </source>
</evidence>
<evidence type="ECO:0000256" key="2">
    <source>
        <dbReference type="ARBA" id="ARBA00022630"/>
    </source>
</evidence>
<dbReference type="GeneID" id="39983785"/>
<organism evidence="9 10">
    <name type="scientific">Trypanosoma theileri</name>
    <dbReference type="NCBI Taxonomy" id="67003"/>
    <lineage>
        <taxon>Eukaryota</taxon>
        <taxon>Discoba</taxon>
        <taxon>Euglenozoa</taxon>
        <taxon>Kinetoplastea</taxon>
        <taxon>Metakinetoplastina</taxon>
        <taxon>Trypanosomatida</taxon>
        <taxon>Trypanosomatidae</taxon>
        <taxon>Trypanosoma</taxon>
    </lineage>
</organism>
<gene>
    <name evidence="9" type="ORF">TM35_000081400</name>
</gene>
<evidence type="ECO:0000313" key="9">
    <source>
        <dbReference type="EMBL" id="ORC90342.1"/>
    </source>
</evidence>
<dbReference type="OrthoDB" id="3244603at2759"/>
<dbReference type="EMBL" id="NBCO01000008">
    <property type="protein sequence ID" value="ORC90342.1"/>
    <property type="molecule type" value="Genomic_DNA"/>
</dbReference>
<dbReference type="InterPro" id="IPR045024">
    <property type="entry name" value="NDH-2"/>
</dbReference>
<dbReference type="Proteomes" id="UP000192257">
    <property type="component" value="Unassembled WGS sequence"/>
</dbReference>
<dbReference type="AlphaFoldDB" id="A0A1X0P0A4"/>
<evidence type="ECO:0000256" key="6">
    <source>
        <dbReference type="SAM" id="MobiDB-lite"/>
    </source>
</evidence>
<dbReference type="SUPFAM" id="SSF51905">
    <property type="entry name" value="FAD/NAD(P)-binding domain"/>
    <property type="match status" value="2"/>
</dbReference>
<feature type="region of interest" description="Disordered" evidence="6">
    <location>
        <begin position="485"/>
        <end position="525"/>
    </location>
</feature>
<dbReference type="InterPro" id="IPR023753">
    <property type="entry name" value="FAD/NAD-binding_dom"/>
</dbReference>
<dbReference type="GO" id="GO:0005739">
    <property type="term" value="C:mitochondrion"/>
    <property type="evidence" value="ECO:0007669"/>
    <property type="project" value="TreeGrafter"/>
</dbReference>
<comment type="caution">
    <text evidence="9">The sequence shown here is derived from an EMBL/GenBank/DDBJ whole genome shotgun (WGS) entry which is preliminary data.</text>
</comment>
<dbReference type="RefSeq" id="XP_028884408.1">
    <property type="nucleotide sequence ID" value="XM_029024005.1"/>
</dbReference>
<dbReference type="InterPro" id="IPR036188">
    <property type="entry name" value="FAD/NAD-bd_sf"/>
</dbReference>
<keyword evidence="2" id="KW-0285">Flavoprotein</keyword>
<keyword evidence="5" id="KW-0520">NAD</keyword>
<name>A0A1X0P0A4_9TRYP</name>
<evidence type="ECO:0000256" key="4">
    <source>
        <dbReference type="ARBA" id="ARBA00023002"/>
    </source>
</evidence>
<dbReference type="STRING" id="67003.A0A1X0P0A4"/>
<feature type="domain" description="FAD/NAD(P)-binding" evidence="7">
    <location>
        <begin position="12"/>
        <end position="344"/>
    </location>
</feature>
<keyword evidence="3" id="KW-0274">FAD</keyword>
<dbReference type="Pfam" id="PF22366">
    <property type="entry name" value="NDH2_C"/>
    <property type="match status" value="1"/>
</dbReference>
<evidence type="ECO:0000256" key="3">
    <source>
        <dbReference type="ARBA" id="ARBA00022827"/>
    </source>
</evidence>
<comment type="similarity">
    <text evidence="1">Belongs to the NADH dehydrogenase family.</text>
</comment>
<sequence length="525" mass="58032">MLFSTRYALRPNLVVVGTGWAGAYFVKNVDPKLANLQVLSLRNHHVFTPLLPQTTTGTLEFRAICEPISRIQPALAELPHRFYRCVVYGINFDEKEVNCVGVGVVDAGSNVPVQTFSVKYDKLVLAHGARPNTFNVPGVMDNAFFLREVNEARGIRKRLVQNIMAADLPTTSIEEAKRLLHTVVVGGGPIGIEFAGTLADFLREDVRKVNRNLVKHCAVTVLEAGEVFGTFDQRVRQWGKKRLDALGVRVVKGAVVSVNEKEVVTKDGTVFPTGLVVWGTGVGPSILTKDLDLDRTSRGRISIDDHLRVLRNGKPIPDVFAIGDCAANEKLPLPTLAAVASRQGVYLADKVNKELMNKPAPKPFEYKSLGSMVSIGDSAAVVELNVPRRFDFVGLKALYFWRSAYLSILGSWRNKLYVLVNWAGSAIFGRDTTFIGDLSEDRIWRSLAAEEVSREMARRKASEKLKTMNVNTTITAETVEKGAEQGFITRKSGKAEETKTTEAEKEKKTTEAEKETKTTTKPEKQ</sequence>
<feature type="compositionally biased region" description="Basic and acidic residues" evidence="6">
    <location>
        <begin position="493"/>
        <end position="525"/>
    </location>
</feature>
<dbReference type="Pfam" id="PF07992">
    <property type="entry name" value="Pyr_redox_2"/>
    <property type="match status" value="1"/>
</dbReference>
<evidence type="ECO:0000259" key="8">
    <source>
        <dbReference type="Pfam" id="PF22366"/>
    </source>
</evidence>
<dbReference type="PANTHER" id="PTHR43706:SF13">
    <property type="entry name" value="NADH DEHYDROGENASE-RELATED"/>
    <property type="match status" value="1"/>
</dbReference>
<protein>
    <submittedName>
        <fullName evidence="9">Putative NADH dehydrogenase</fullName>
    </submittedName>
</protein>
<dbReference type="PANTHER" id="PTHR43706">
    <property type="entry name" value="NADH DEHYDROGENASE"/>
    <property type="match status" value="1"/>
</dbReference>
<keyword evidence="10" id="KW-1185">Reference proteome</keyword>
<dbReference type="Gene3D" id="3.50.50.100">
    <property type="match status" value="1"/>
</dbReference>
<proteinExistence type="inferred from homology"/>